<dbReference type="CDD" id="cd04301">
    <property type="entry name" value="NAT_SF"/>
    <property type="match status" value="1"/>
</dbReference>
<reference evidence="3 4" key="1">
    <citation type="submission" date="2019-02" db="EMBL/GenBank/DDBJ databases">
        <title>Deep-cultivation of Planctomycetes and their phenomic and genomic characterization uncovers novel biology.</title>
        <authorList>
            <person name="Wiegand S."/>
            <person name="Jogler M."/>
            <person name="Boedeker C."/>
            <person name="Pinto D."/>
            <person name="Vollmers J."/>
            <person name="Rivas-Marin E."/>
            <person name="Kohn T."/>
            <person name="Peeters S.H."/>
            <person name="Heuer A."/>
            <person name="Rast P."/>
            <person name="Oberbeckmann S."/>
            <person name="Bunk B."/>
            <person name="Jeske O."/>
            <person name="Meyerdierks A."/>
            <person name="Storesund J.E."/>
            <person name="Kallscheuer N."/>
            <person name="Luecker S."/>
            <person name="Lage O.M."/>
            <person name="Pohl T."/>
            <person name="Merkel B.J."/>
            <person name="Hornburger P."/>
            <person name="Mueller R.-W."/>
            <person name="Bruemmer F."/>
            <person name="Labrenz M."/>
            <person name="Spormann A.M."/>
            <person name="Op den Camp H."/>
            <person name="Overmann J."/>
            <person name="Amann R."/>
            <person name="Jetten M.S.M."/>
            <person name="Mascher T."/>
            <person name="Medema M.H."/>
            <person name="Devos D.P."/>
            <person name="Kaster A.-K."/>
            <person name="Ovreas L."/>
            <person name="Rohde M."/>
            <person name="Galperin M.Y."/>
            <person name="Jogler C."/>
        </authorList>
    </citation>
    <scope>NUCLEOTIDE SEQUENCE [LARGE SCALE GENOMIC DNA]</scope>
    <source>
        <strain evidence="3 4">Pan265</strain>
    </source>
</reference>
<dbReference type="Gene3D" id="3.40.630.30">
    <property type="match status" value="1"/>
</dbReference>
<gene>
    <name evidence="3" type="ORF">Pan265_14620</name>
</gene>
<name>A0A518BXA3_9BACT</name>
<evidence type="ECO:0000313" key="3">
    <source>
        <dbReference type="EMBL" id="QDU71610.1"/>
    </source>
</evidence>
<dbReference type="EMBL" id="CP036280">
    <property type="protein sequence ID" value="QDU71610.1"/>
    <property type="molecule type" value="Genomic_DNA"/>
</dbReference>
<evidence type="ECO:0000259" key="2">
    <source>
        <dbReference type="PROSITE" id="PS51186"/>
    </source>
</evidence>
<dbReference type="KEGG" id="mcad:Pan265_14620"/>
<dbReference type="Proteomes" id="UP000320386">
    <property type="component" value="Chromosome"/>
</dbReference>
<dbReference type="SUPFAM" id="SSF55729">
    <property type="entry name" value="Acyl-CoA N-acyltransferases (Nat)"/>
    <property type="match status" value="1"/>
</dbReference>
<keyword evidence="4" id="KW-1185">Reference proteome</keyword>
<evidence type="ECO:0000256" key="1">
    <source>
        <dbReference type="ARBA" id="ARBA00022679"/>
    </source>
</evidence>
<organism evidence="3 4">
    <name type="scientific">Mucisphaera calidilacus</name>
    <dbReference type="NCBI Taxonomy" id="2527982"/>
    <lineage>
        <taxon>Bacteria</taxon>
        <taxon>Pseudomonadati</taxon>
        <taxon>Planctomycetota</taxon>
        <taxon>Phycisphaerae</taxon>
        <taxon>Phycisphaerales</taxon>
        <taxon>Phycisphaeraceae</taxon>
        <taxon>Mucisphaera</taxon>
    </lineage>
</organism>
<dbReference type="PANTHER" id="PTHR13947">
    <property type="entry name" value="GNAT FAMILY N-ACETYLTRANSFERASE"/>
    <property type="match status" value="1"/>
</dbReference>
<accession>A0A518BXA3</accession>
<proteinExistence type="predicted"/>
<evidence type="ECO:0000313" key="4">
    <source>
        <dbReference type="Proteomes" id="UP000320386"/>
    </source>
</evidence>
<keyword evidence="1 3" id="KW-0808">Transferase</keyword>
<sequence>MSLTQPPSPETDTDLIIRSYRIEDQPAVSRLYTDGLLSGQIAPNDTGADVDNVLEAYFDHDRHHFWVCELEGGVVGMIGVGSDERDTAEIRRLRVEPRLQDTDIAQQLAETAVGHCKKHGFLKVRLDTRYKGDAVFELFSRLGFKHNRTKTLNEKDLHEFYLDLYGE</sequence>
<dbReference type="Pfam" id="PF00583">
    <property type="entry name" value="Acetyltransf_1"/>
    <property type="match status" value="1"/>
</dbReference>
<dbReference type="InterPro" id="IPR016181">
    <property type="entry name" value="Acyl_CoA_acyltransferase"/>
</dbReference>
<dbReference type="PANTHER" id="PTHR13947:SF37">
    <property type="entry name" value="LD18367P"/>
    <property type="match status" value="1"/>
</dbReference>
<dbReference type="GO" id="GO:0008080">
    <property type="term" value="F:N-acetyltransferase activity"/>
    <property type="evidence" value="ECO:0007669"/>
    <property type="project" value="InterPro"/>
</dbReference>
<dbReference type="AlphaFoldDB" id="A0A518BXA3"/>
<dbReference type="InterPro" id="IPR050769">
    <property type="entry name" value="NAT_camello-type"/>
</dbReference>
<dbReference type="PROSITE" id="PS51186">
    <property type="entry name" value="GNAT"/>
    <property type="match status" value="1"/>
</dbReference>
<feature type="domain" description="N-acetyltransferase" evidence="2">
    <location>
        <begin position="15"/>
        <end position="167"/>
    </location>
</feature>
<protein>
    <submittedName>
        <fullName evidence="3">Putative acetyltransferase</fullName>
    </submittedName>
</protein>
<dbReference type="InterPro" id="IPR000182">
    <property type="entry name" value="GNAT_dom"/>
</dbReference>